<feature type="region of interest" description="Disordered" evidence="1">
    <location>
        <begin position="250"/>
        <end position="287"/>
    </location>
</feature>
<keyword evidence="3" id="KW-1185">Reference proteome</keyword>
<evidence type="ECO:0000256" key="1">
    <source>
        <dbReference type="SAM" id="MobiDB-lite"/>
    </source>
</evidence>
<feature type="region of interest" description="Disordered" evidence="1">
    <location>
        <begin position="521"/>
        <end position="621"/>
    </location>
</feature>
<protein>
    <submittedName>
        <fullName evidence="2">Uncharacterized protein</fullName>
    </submittedName>
</protein>
<name>A0ABR1RSW8_9PEZI</name>
<dbReference type="Proteomes" id="UP001396898">
    <property type="component" value="Unassembled WGS sequence"/>
</dbReference>
<gene>
    <name evidence="2" type="ORF">PG991_007245</name>
</gene>
<evidence type="ECO:0000313" key="3">
    <source>
        <dbReference type="Proteomes" id="UP001396898"/>
    </source>
</evidence>
<feature type="region of interest" description="Disordered" evidence="1">
    <location>
        <begin position="1"/>
        <end position="20"/>
    </location>
</feature>
<feature type="compositionally biased region" description="Basic and acidic residues" evidence="1">
    <location>
        <begin position="649"/>
        <end position="662"/>
    </location>
</feature>
<feature type="compositionally biased region" description="Low complexity" evidence="1">
    <location>
        <begin position="802"/>
        <end position="826"/>
    </location>
</feature>
<sequence>MATSIHAGSGQLDDDDHTLQREAAYATASEVDSDYSTQQPTSSLSSAISSRSSLSAVSRIAQHIKPKAPAKRDTQALKSFDIAPEQKILDRFAIVQALIEEPLLKYLSISGTKQYSMSIRLMVLGPSRAEAKPYMVILALQDQCKRIQKFVRKSTVRRIYQPPPDDPTTPYFELLVYGRPPERKNGEGEIVVYAPFADHDLSTLLFTYCGTPITIRHISGHEVRATLGGVIRVEENGITRLYGLTAGHVMEDNDGETSLPSIDDENERHGESWSDSDSCSDSDTGTDYSGNILIEADLLLRSKPSKEPLHEEPPTDPWSPTQSRRLGSIQRLSAKAIRGSENSSNEGPIGNLDWALIDMDSYAPNRLPSPYKARDIPSFDLRAQLPSTELDKKGRSIRAVMISGSEGSISGTISPWPSRLLLSPGTGFVDAMIINLDKNKEVADGDSGSWVVDEETLEVYGHIVAADAFGGGYIIPIEDTMSDIRRYLNATSVSLPSVADIESFPNGSPHLAPHLTGKLEITHQEPPSSPSFQATAKSTKDPSVPGSHGTSAPTALSQPQHHGLGKSKGKRSLLGNRLGKPNNWSDNSDDGYPDAETPSHSPPKPTPGSGKEKQETNVASSPLDSVLLPLNQLNILTPHPPPAPPRRVSQKEESNRDKHTHDSGYGSLSSSQASTGWRAGRFKAEHERDRANPRAFSKAIQAKDEEIAQANQKAFELLADNMQLNSERKTYQKEWQALYDEKQALQAHATALKVTIEQLSSDIDKLKNDNYNLKRRQGTDVTSGSDYTMPGGLADTRSGLPAGSKYAASSYVGSSSTSRSDRTANSGVSESGSMSTTPTQYTSSSYMGSVSSPSVDSRRLRRQDKSLKPAQDPLYEDTERSAGPRYNG</sequence>
<feature type="region of interest" description="Disordered" evidence="1">
    <location>
        <begin position="633"/>
        <end position="693"/>
    </location>
</feature>
<evidence type="ECO:0000313" key="2">
    <source>
        <dbReference type="EMBL" id="KAK8018055.1"/>
    </source>
</evidence>
<feature type="region of interest" description="Disordered" evidence="1">
    <location>
        <begin position="774"/>
        <end position="888"/>
    </location>
</feature>
<feature type="compositionally biased region" description="Low complexity" evidence="1">
    <location>
        <begin position="833"/>
        <end position="855"/>
    </location>
</feature>
<proteinExistence type="predicted"/>
<dbReference type="EMBL" id="JAQQWI010000010">
    <property type="protein sequence ID" value="KAK8018055.1"/>
    <property type="molecule type" value="Genomic_DNA"/>
</dbReference>
<feature type="compositionally biased region" description="Low complexity" evidence="1">
    <location>
        <begin position="663"/>
        <end position="676"/>
    </location>
</feature>
<reference evidence="2 3" key="1">
    <citation type="submission" date="2023-01" db="EMBL/GenBank/DDBJ databases">
        <title>Analysis of 21 Apiospora genomes using comparative genomics revels a genus with tremendous synthesis potential of carbohydrate active enzymes and secondary metabolites.</title>
        <authorList>
            <person name="Sorensen T."/>
        </authorList>
    </citation>
    <scope>NUCLEOTIDE SEQUENCE [LARGE SCALE GENOMIC DNA]</scope>
    <source>
        <strain evidence="2 3">CBS 20057</strain>
    </source>
</reference>
<feature type="region of interest" description="Disordered" evidence="1">
    <location>
        <begin position="27"/>
        <end position="47"/>
    </location>
</feature>
<feature type="compositionally biased region" description="Low complexity" evidence="1">
    <location>
        <begin position="273"/>
        <end position="287"/>
    </location>
</feature>
<feature type="compositionally biased region" description="Basic and acidic residues" evidence="1">
    <location>
        <begin position="682"/>
        <end position="692"/>
    </location>
</feature>
<comment type="caution">
    <text evidence="2">The sequence shown here is derived from an EMBL/GenBank/DDBJ whole genome shotgun (WGS) entry which is preliminary data.</text>
</comment>
<feature type="region of interest" description="Disordered" evidence="1">
    <location>
        <begin position="305"/>
        <end position="325"/>
    </location>
</feature>
<accession>A0ABR1RSW8</accession>
<organism evidence="2 3">
    <name type="scientific">Apiospora marii</name>
    <dbReference type="NCBI Taxonomy" id="335849"/>
    <lineage>
        <taxon>Eukaryota</taxon>
        <taxon>Fungi</taxon>
        <taxon>Dikarya</taxon>
        <taxon>Ascomycota</taxon>
        <taxon>Pezizomycotina</taxon>
        <taxon>Sordariomycetes</taxon>
        <taxon>Xylariomycetidae</taxon>
        <taxon>Amphisphaeriales</taxon>
        <taxon>Apiosporaceae</taxon>
        <taxon>Apiospora</taxon>
    </lineage>
</organism>
<feature type="compositionally biased region" description="Polar residues" evidence="1">
    <location>
        <begin position="548"/>
        <end position="560"/>
    </location>
</feature>